<feature type="compositionally biased region" description="Low complexity" evidence="5">
    <location>
        <begin position="561"/>
        <end position="573"/>
    </location>
</feature>
<feature type="transmembrane region" description="Helical" evidence="6">
    <location>
        <begin position="194"/>
        <end position="216"/>
    </location>
</feature>
<sequence length="668" mass="73957">MKDFADSISFLGQWGRFQQVVFFLLCVSLVPNGFSTFILVFLTDVPGHHCVVPGFNLTEDWNTTIIPIKVVNGKQEQSRCSRYRLDVVRNLSAQGFIPGSDVNLTELEQESCVDGWSYSKDFYQSTVVSEFDLVCSDEWKQPFTATVYFIGVLFGSFFSGQLSDRFGRKPVLFATMAVQVLFSFIQVFSTSWTMFTILLFFNGLGQMSNFVAALVLGAEILTGNVRVLYSSLGSCLGFAIGYMILPLAAHFLRDWKSLMLVSSLPGLLYLPLWTFIPESPRWLLSQGKVEEAEAIVRKAAKWNKVTVPNIIFEDYSGDEKNTQPIEKANVLDLLRKSSMRTTTLIFCFVFFCSTTGYFGLSLNTAQLHANPYISCFISAAVEVPAYISSWLILHYLPRRPSVISSLLLGAMPLYLILLVPQSLPNLCIALEMFGKYAFTTTFSLMFTYLSELYPTVLRNTAIGTCTTVSRVGSSIAPFVIKLNAYILYLPYIILSTLAVVAAIATYFLPESFGKPLPETMTQMHKRERFIKRPCTGKETTIRLLSQQLPSAAPRVRATLLPPSLTSSSTAANPGSERPSSLLRRHPVPSSLALPVASLRSPTGPSDPRVRATLLPPSPTSSSTAANPGSERPSSLLHRHPVPSSLAPKSRLACRSDPLGSERPGPRRY</sequence>
<evidence type="ECO:0000256" key="1">
    <source>
        <dbReference type="ARBA" id="ARBA00004141"/>
    </source>
</evidence>
<dbReference type="Proteomes" id="UP001335648">
    <property type="component" value="Unassembled WGS sequence"/>
</dbReference>
<dbReference type="InterPro" id="IPR005829">
    <property type="entry name" value="Sugar_transporter_CS"/>
</dbReference>
<feature type="transmembrane region" description="Helical" evidence="6">
    <location>
        <begin position="228"/>
        <end position="252"/>
    </location>
</feature>
<feature type="transmembrane region" description="Helical" evidence="6">
    <location>
        <begin position="432"/>
        <end position="449"/>
    </location>
</feature>
<comment type="caution">
    <text evidence="8">The sequence shown here is derived from an EMBL/GenBank/DDBJ whole genome shotgun (WGS) entry which is preliminary data.</text>
</comment>
<feature type="transmembrane region" description="Helical" evidence="6">
    <location>
        <begin position="258"/>
        <end position="276"/>
    </location>
</feature>
<feature type="transmembrane region" description="Helical" evidence="6">
    <location>
        <begin position="142"/>
        <end position="159"/>
    </location>
</feature>
<dbReference type="GO" id="GO:0016020">
    <property type="term" value="C:membrane"/>
    <property type="evidence" value="ECO:0007669"/>
    <property type="project" value="UniProtKB-SubCell"/>
</dbReference>
<feature type="transmembrane region" description="Helical" evidence="6">
    <location>
        <begin position="341"/>
        <end position="359"/>
    </location>
</feature>
<comment type="subcellular location">
    <subcellularLocation>
        <location evidence="1">Membrane</location>
        <topology evidence="1">Multi-pass membrane protein</topology>
    </subcellularLocation>
</comment>
<dbReference type="InterPro" id="IPR005828">
    <property type="entry name" value="MFS_sugar_transport-like"/>
</dbReference>
<keyword evidence="3 6" id="KW-1133">Transmembrane helix</keyword>
<proteinExistence type="predicted"/>
<organism evidence="8 9">
    <name type="scientific">Champsocephalus esox</name>
    <name type="common">pike icefish</name>
    <dbReference type="NCBI Taxonomy" id="159716"/>
    <lineage>
        <taxon>Eukaryota</taxon>
        <taxon>Metazoa</taxon>
        <taxon>Chordata</taxon>
        <taxon>Craniata</taxon>
        <taxon>Vertebrata</taxon>
        <taxon>Euteleostomi</taxon>
        <taxon>Actinopterygii</taxon>
        <taxon>Neopterygii</taxon>
        <taxon>Teleostei</taxon>
        <taxon>Neoteleostei</taxon>
        <taxon>Acanthomorphata</taxon>
        <taxon>Eupercaria</taxon>
        <taxon>Perciformes</taxon>
        <taxon>Notothenioidei</taxon>
        <taxon>Channichthyidae</taxon>
        <taxon>Champsocephalus</taxon>
    </lineage>
</organism>
<evidence type="ECO:0000256" key="6">
    <source>
        <dbReference type="SAM" id="Phobius"/>
    </source>
</evidence>
<evidence type="ECO:0000313" key="9">
    <source>
        <dbReference type="Proteomes" id="UP001335648"/>
    </source>
</evidence>
<dbReference type="InterPro" id="IPR020846">
    <property type="entry name" value="MFS_dom"/>
</dbReference>
<dbReference type="AlphaFoldDB" id="A0AAN8GRJ1"/>
<dbReference type="PANTHER" id="PTHR24064">
    <property type="entry name" value="SOLUTE CARRIER FAMILY 22 MEMBER"/>
    <property type="match status" value="1"/>
</dbReference>
<gene>
    <name evidence="8" type="ORF">CesoFtcFv8_016419</name>
</gene>
<feature type="compositionally biased region" description="Low complexity" evidence="5">
    <location>
        <begin position="611"/>
        <end position="625"/>
    </location>
</feature>
<evidence type="ECO:0000259" key="7">
    <source>
        <dbReference type="PROSITE" id="PS50850"/>
    </source>
</evidence>
<dbReference type="PROSITE" id="PS50850">
    <property type="entry name" value="MFS"/>
    <property type="match status" value="1"/>
</dbReference>
<feature type="transmembrane region" description="Helical" evidence="6">
    <location>
        <begin position="400"/>
        <end position="420"/>
    </location>
</feature>
<evidence type="ECO:0000256" key="3">
    <source>
        <dbReference type="ARBA" id="ARBA00022989"/>
    </source>
</evidence>
<dbReference type="EMBL" id="JAULUE010002058">
    <property type="protein sequence ID" value="KAK5887858.1"/>
    <property type="molecule type" value="Genomic_DNA"/>
</dbReference>
<name>A0AAN8GRJ1_9TELE</name>
<accession>A0AAN8GRJ1</accession>
<feature type="transmembrane region" description="Helical" evidence="6">
    <location>
        <begin position="486"/>
        <end position="508"/>
    </location>
</feature>
<keyword evidence="4 6" id="KW-0472">Membrane</keyword>
<dbReference type="Pfam" id="PF00083">
    <property type="entry name" value="Sugar_tr"/>
    <property type="match status" value="1"/>
</dbReference>
<reference evidence="8 9" key="1">
    <citation type="journal article" date="2023" name="Mol. Biol. Evol.">
        <title>Genomics of Secondarily Temperate Adaptation in the Only Non-Antarctic Icefish.</title>
        <authorList>
            <person name="Rivera-Colon A.G."/>
            <person name="Rayamajhi N."/>
            <person name="Minhas B.F."/>
            <person name="Madrigal G."/>
            <person name="Bilyk K.T."/>
            <person name="Yoon V."/>
            <person name="Hune M."/>
            <person name="Gregory S."/>
            <person name="Cheng C.H.C."/>
            <person name="Catchen J.M."/>
        </authorList>
    </citation>
    <scope>NUCLEOTIDE SEQUENCE [LARGE SCALE GENOMIC DNA]</scope>
    <source>
        <strain evidence="8">JC2023a</strain>
    </source>
</reference>
<evidence type="ECO:0000313" key="8">
    <source>
        <dbReference type="EMBL" id="KAK5887858.1"/>
    </source>
</evidence>
<feature type="region of interest" description="Disordered" evidence="5">
    <location>
        <begin position="561"/>
        <end position="668"/>
    </location>
</feature>
<protein>
    <recommendedName>
        <fullName evidence="7">Major facilitator superfamily (MFS) profile domain-containing protein</fullName>
    </recommendedName>
</protein>
<feature type="domain" description="Major facilitator superfamily (MFS) profile" evidence="7">
    <location>
        <begin position="87"/>
        <end position="513"/>
    </location>
</feature>
<dbReference type="Gene3D" id="1.20.1250.20">
    <property type="entry name" value="MFS general substrate transporter like domains"/>
    <property type="match status" value="1"/>
</dbReference>
<evidence type="ECO:0000256" key="5">
    <source>
        <dbReference type="SAM" id="MobiDB-lite"/>
    </source>
</evidence>
<dbReference type="SUPFAM" id="SSF103473">
    <property type="entry name" value="MFS general substrate transporter"/>
    <property type="match status" value="1"/>
</dbReference>
<evidence type="ECO:0000256" key="4">
    <source>
        <dbReference type="ARBA" id="ARBA00023136"/>
    </source>
</evidence>
<feature type="transmembrane region" description="Helical" evidence="6">
    <location>
        <begin position="20"/>
        <end position="42"/>
    </location>
</feature>
<feature type="transmembrane region" description="Helical" evidence="6">
    <location>
        <begin position="371"/>
        <end position="393"/>
    </location>
</feature>
<evidence type="ECO:0000256" key="2">
    <source>
        <dbReference type="ARBA" id="ARBA00022692"/>
    </source>
</evidence>
<keyword evidence="2 6" id="KW-0812">Transmembrane</keyword>
<dbReference type="InterPro" id="IPR036259">
    <property type="entry name" value="MFS_trans_sf"/>
</dbReference>
<dbReference type="PROSITE" id="PS00216">
    <property type="entry name" value="SUGAR_TRANSPORT_1"/>
    <property type="match status" value="1"/>
</dbReference>
<keyword evidence="9" id="KW-1185">Reference proteome</keyword>
<dbReference type="GO" id="GO:0022857">
    <property type="term" value="F:transmembrane transporter activity"/>
    <property type="evidence" value="ECO:0007669"/>
    <property type="project" value="InterPro"/>
</dbReference>
<feature type="transmembrane region" description="Helical" evidence="6">
    <location>
        <begin position="171"/>
        <end position="188"/>
    </location>
</feature>